<feature type="region of interest" description="Disordered" evidence="1">
    <location>
        <begin position="1"/>
        <end position="28"/>
    </location>
</feature>
<gene>
    <name evidence="2" type="ORF">MRATA1EN1_LOCUS5958</name>
</gene>
<evidence type="ECO:0000313" key="2">
    <source>
        <dbReference type="EMBL" id="CAI9156996.1"/>
    </source>
</evidence>
<dbReference type="Proteomes" id="UP001176941">
    <property type="component" value="Chromosome 15"/>
</dbReference>
<evidence type="ECO:0000256" key="1">
    <source>
        <dbReference type="SAM" id="MobiDB-lite"/>
    </source>
</evidence>
<protein>
    <submittedName>
        <fullName evidence="2">Uncharacterized protein</fullName>
    </submittedName>
</protein>
<dbReference type="EMBL" id="OX459951">
    <property type="protein sequence ID" value="CAI9156996.1"/>
    <property type="molecule type" value="Genomic_DNA"/>
</dbReference>
<organism evidence="2 3">
    <name type="scientific">Rangifer tarandus platyrhynchus</name>
    <name type="common">Svalbard reindeer</name>
    <dbReference type="NCBI Taxonomy" id="3082113"/>
    <lineage>
        <taxon>Eukaryota</taxon>
        <taxon>Metazoa</taxon>
        <taxon>Chordata</taxon>
        <taxon>Craniata</taxon>
        <taxon>Vertebrata</taxon>
        <taxon>Euteleostomi</taxon>
        <taxon>Mammalia</taxon>
        <taxon>Eutheria</taxon>
        <taxon>Laurasiatheria</taxon>
        <taxon>Artiodactyla</taxon>
        <taxon>Ruminantia</taxon>
        <taxon>Pecora</taxon>
        <taxon>Cervidae</taxon>
        <taxon>Odocoileinae</taxon>
        <taxon>Rangifer</taxon>
    </lineage>
</organism>
<evidence type="ECO:0000313" key="3">
    <source>
        <dbReference type="Proteomes" id="UP001176941"/>
    </source>
</evidence>
<reference evidence="2" key="1">
    <citation type="submission" date="2023-04" db="EMBL/GenBank/DDBJ databases">
        <authorList>
            <consortium name="ELIXIR-Norway"/>
        </authorList>
    </citation>
    <scope>NUCLEOTIDE SEQUENCE [LARGE SCALE GENOMIC DNA]</scope>
</reference>
<sequence length="102" mass="10755">MRLVQDNRPVSTKPPGSSLPPGKAKTQQMPPVFFHQGQSTLCSPAHGTKTYYPAAQLDQKGGLGLDPGRPPGGTSYLLNSVEVWGPGSRTGAVAFTNRYGST</sequence>
<keyword evidence="3" id="KW-1185">Reference proteome</keyword>
<name>A0ABN8Y930_RANTA</name>
<accession>A0ABN8Y930</accession>
<proteinExistence type="predicted"/>